<dbReference type="Proteomes" id="UP000282435">
    <property type="component" value="Chromosome"/>
</dbReference>
<dbReference type="EMBL" id="CP034670">
    <property type="protein sequence ID" value="AZR59489.1"/>
    <property type="molecule type" value="Genomic_DNA"/>
</dbReference>
<protein>
    <submittedName>
        <fullName evidence="1">Uncharacterized protein</fullName>
    </submittedName>
</protein>
<proteinExistence type="predicted"/>
<reference evidence="1 2" key="1">
    <citation type="submission" date="2018-12" db="EMBL/GenBank/DDBJ databases">
        <title>Genome sequencing of Eikenella corrodens KCOM 3110 (= JS217).</title>
        <authorList>
            <person name="Koo J.-K."/>
            <person name="Park S.-N."/>
            <person name="Lim Y.K."/>
        </authorList>
    </citation>
    <scope>NUCLEOTIDE SEQUENCE [LARGE SCALE GENOMIC DNA]</scope>
    <source>
        <strain evidence="1 2">KCOM 3110</strain>
    </source>
</reference>
<gene>
    <name evidence="1" type="ORF">ELB75_05280</name>
</gene>
<evidence type="ECO:0000313" key="1">
    <source>
        <dbReference type="EMBL" id="AZR59489.1"/>
    </source>
</evidence>
<name>A0A3S9SJ52_EIKCO</name>
<dbReference type="RefSeq" id="WP_126983025.1">
    <property type="nucleotide sequence ID" value="NZ_CP034670.1"/>
</dbReference>
<sequence>MNRQTEQEHKMSALARQLRQLPPARPRTELQRWYLAVDGNQHRADLQADTPQQQDFMLCEALLPQIRSLACLIAAERHNFEQHSPEVFTEEADWFAARILVLGVRVFHLDITLIPMLQTANRRAAEYARKHNLPFTPAQMRMSLHASRPNGGLILENACFADADLGIIGNSLQLSHSLPNLITG</sequence>
<dbReference type="AlphaFoldDB" id="A0A3S9SJ52"/>
<organism evidence="1 2">
    <name type="scientific">Eikenella corrodens</name>
    <dbReference type="NCBI Taxonomy" id="539"/>
    <lineage>
        <taxon>Bacteria</taxon>
        <taxon>Pseudomonadati</taxon>
        <taxon>Pseudomonadota</taxon>
        <taxon>Betaproteobacteria</taxon>
        <taxon>Neisseriales</taxon>
        <taxon>Neisseriaceae</taxon>
        <taxon>Eikenella</taxon>
    </lineage>
</organism>
<accession>A0A3S9SJ52</accession>
<evidence type="ECO:0000313" key="2">
    <source>
        <dbReference type="Proteomes" id="UP000282435"/>
    </source>
</evidence>
<dbReference type="OrthoDB" id="8611334at2"/>